<feature type="binding site" evidence="6">
    <location>
        <position position="207"/>
    </location>
    <ligand>
        <name>pyruvate</name>
        <dbReference type="ChEBI" id="CHEBI:15361"/>
    </ligand>
</feature>
<sequence length="295" mass="30148">MSGARPVVIAAAVTAFDDRGGLDLAGCRSLFAALGGHDDLDAVFVAGTTGEFVSLADHERLDVIETALDVLGSDRVIAHVGSASAHQARELAARAGKLGATRLAAVTPYYSATSPAQAHEYFAAVRDGAGDAEVFAYLFPDRTGVHLTPDQVAGIVTATGMDGVKVSIPGVDYVRELVALVPPGVSVLSGNDGLLEAVLDAGGAGVVSGVYQVAAEAFHAQLTALASGDDDSRRAAQRAVDAAVSTFGPHLTLLKLGLVRRGMLLSARCRIPAAPPAAALVADAERLLDSWSRAS</sequence>
<organism evidence="7 8">
    <name type="scientific">Jiangella aurantiaca</name>
    <dbReference type="NCBI Taxonomy" id="2530373"/>
    <lineage>
        <taxon>Bacteria</taxon>
        <taxon>Bacillati</taxon>
        <taxon>Actinomycetota</taxon>
        <taxon>Actinomycetes</taxon>
        <taxon>Jiangellales</taxon>
        <taxon>Jiangellaceae</taxon>
        <taxon>Jiangella</taxon>
    </lineage>
</organism>
<dbReference type="Pfam" id="PF00701">
    <property type="entry name" value="DHDPS"/>
    <property type="match status" value="1"/>
</dbReference>
<evidence type="ECO:0000256" key="1">
    <source>
        <dbReference type="ARBA" id="ARBA00007592"/>
    </source>
</evidence>
<evidence type="ECO:0000256" key="3">
    <source>
        <dbReference type="ARBA" id="ARBA00023270"/>
    </source>
</evidence>
<evidence type="ECO:0000256" key="2">
    <source>
        <dbReference type="ARBA" id="ARBA00023239"/>
    </source>
</evidence>
<feature type="binding site" evidence="6">
    <location>
        <position position="49"/>
    </location>
    <ligand>
        <name>pyruvate</name>
        <dbReference type="ChEBI" id="CHEBI:15361"/>
    </ligand>
</feature>
<feature type="active site" description="Schiff-base intermediate with substrate" evidence="5">
    <location>
        <position position="165"/>
    </location>
</feature>
<dbReference type="InterPro" id="IPR002220">
    <property type="entry name" value="DapA-like"/>
</dbReference>
<keyword evidence="3" id="KW-0704">Schiff base</keyword>
<evidence type="ECO:0000256" key="6">
    <source>
        <dbReference type="PIRSR" id="PIRSR001365-2"/>
    </source>
</evidence>
<dbReference type="OrthoDB" id="9778880at2"/>
<dbReference type="SUPFAM" id="SSF51569">
    <property type="entry name" value="Aldolase"/>
    <property type="match status" value="1"/>
</dbReference>
<dbReference type="SMART" id="SM01130">
    <property type="entry name" value="DHDPS"/>
    <property type="match status" value="1"/>
</dbReference>
<feature type="active site" description="Proton donor/acceptor" evidence="5">
    <location>
        <position position="137"/>
    </location>
</feature>
<accession>A0A4R5ACT3</accession>
<dbReference type="PROSITE" id="PS00665">
    <property type="entry name" value="DHDPS_1"/>
    <property type="match status" value="1"/>
</dbReference>
<proteinExistence type="inferred from homology"/>
<keyword evidence="2 4" id="KW-0456">Lyase</keyword>
<dbReference type="PIRSF" id="PIRSF001365">
    <property type="entry name" value="DHDPS"/>
    <property type="match status" value="1"/>
</dbReference>
<dbReference type="RefSeq" id="WP_132103674.1">
    <property type="nucleotide sequence ID" value="NZ_SMLB01000016.1"/>
</dbReference>
<dbReference type="AlphaFoldDB" id="A0A4R5ACT3"/>
<evidence type="ECO:0000313" key="7">
    <source>
        <dbReference type="EMBL" id="TDD69056.1"/>
    </source>
</evidence>
<dbReference type="PRINTS" id="PR00146">
    <property type="entry name" value="DHPICSNTHASE"/>
</dbReference>
<dbReference type="Proteomes" id="UP000295217">
    <property type="component" value="Unassembled WGS sequence"/>
</dbReference>
<keyword evidence="8" id="KW-1185">Reference proteome</keyword>
<dbReference type="CDD" id="cd00408">
    <property type="entry name" value="DHDPS-like"/>
    <property type="match status" value="1"/>
</dbReference>
<evidence type="ECO:0000313" key="8">
    <source>
        <dbReference type="Proteomes" id="UP000295217"/>
    </source>
</evidence>
<dbReference type="InterPro" id="IPR020624">
    <property type="entry name" value="Schiff_base-form_aldolases_CS"/>
</dbReference>
<name>A0A4R5ACT3_9ACTN</name>
<comment type="caution">
    <text evidence="7">The sequence shown here is derived from an EMBL/GenBank/DDBJ whole genome shotgun (WGS) entry which is preliminary data.</text>
</comment>
<comment type="similarity">
    <text evidence="1 4">Belongs to the DapA family.</text>
</comment>
<gene>
    <name evidence="7" type="ORF">E1262_13560</name>
</gene>
<dbReference type="PANTHER" id="PTHR12128">
    <property type="entry name" value="DIHYDRODIPICOLINATE SYNTHASE"/>
    <property type="match status" value="1"/>
</dbReference>
<dbReference type="GO" id="GO:0008840">
    <property type="term" value="F:4-hydroxy-tetrahydrodipicolinate synthase activity"/>
    <property type="evidence" value="ECO:0007669"/>
    <property type="project" value="TreeGrafter"/>
</dbReference>
<dbReference type="EMBL" id="SMLB01000016">
    <property type="protein sequence ID" value="TDD69056.1"/>
    <property type="molecule type" value="Genomic_DNA"/>
</dbReference>
<protein>
    <submittedName>
        <fullName evidence="7">Dihydrodipicolinate synthase family protein</fullName>
    </submittedName>
</protein>
<dbReference type="InterPro" id="IPR013785">
    <property type="entry name" value="Aldolase_TIM"/>
</dbReference>
<reference evidence="7 8" key="1">
    <citation type="submission" date="2019-02" db="EMBL/GenBank/DDBJ databases">
        <title>Draft genome sequences of novel Actinobacteria.</title>
        <authorList>
            <person name="Sahin N."/>
            <person name="Ay H."/>
            <person name="Saygin H."/>
        </authorList>
    </citation>
    <scope>NUCLEOTIDE SEQUENCE [LARGE SCALE GENOMIC DNA]</scope>
    <source>
        <strain evidence="7 8">8K307</strain>
    </source>
</reference>
<dbReference type="Gene3D" id="3.20.20.70">
    <property type="entry name" value="Aldolase class I"/>
    <property type="match status" value="1"/>
</dbReference>
<evidence type="ECO:0000256" key="5">
    <source>
        <dbReference type="PIRSR" id="PIRSR001365-1"/>
    </source>
</evidence>
<dbReference type="PANTHER" id="PTHR12128:SF66">
    <property type="entry name" value="4-HYDROXY-2-OXOGLUTARATE ALDOLASE, MITOCHONDRIAL"/>
    <property type="match status" value="1"/>
</dbReference>
<evidence type="ECO:0000256" key="4">
    <source>
        <dbReference type="PIRNR" id="PIRNR001365"/>
    </source>
</evidence>